<evidence type="ECO:0000256" key="2">
    <source>
        <dbReference type="ARBA" id="ARBA00004760"/>
    </source>
</evidence>
<evidence type="ECO:0000313" key="10">
    <source>
        <dbReference type="EMBL" id="QDU35361.1"/>
    </source>
</evidence>
<keyword evidence="6 9" id="KW-0812">Transmembrane</keyword>
<dbReference type="Proteomes" id="UP000317369">
    <property type="component" value="Chromosome"/>
</dbReference>
<feature type="transmembrane region" description="Helical" evidence="9">
    <location>
        <begin position="350"/>
        <end position="367"/>
    </location>
</feature>
<evidence type="ECO:0000256" key="5">
    <source>
        <dbReference type="ARBA" id="ARBA00022679"/>
    </source>
</evidence>
<dbReference type="GO" id="GO:0008120">
    <property type="term" value="F:ceramide glucosyltransferase activity"/>
    <property type="evidence" value="ECO:0007669"/>
    <property type="project" value="TreeGrafter"/>
</dbReference>
<dbReference type="PANTHER" id="PTHR12726:SF0">
    <property type="entry name" value="CERAMIDE GLUCOSYLTRANSFERASE"/>
    <property type="match status" value="1"/>
</dbReference>
<evidence type="ECO:0000256" key="8">
    <source>
        <dbReference type="ARBA" id="ARBA00023136"/>
    </source>
</evidence>
<keyword evidence="7 9" id="KW-1133">Transmembrane helix</keyword>
<feature type="transmembrane region" description="Helical" evidence="9">
    <location>
        <begin position="12"/>
        <end position="30"/>
    </location>
</feature>
<feature type="transmembrane region" description="Helical" evidence="9">
    <location>
        <begin position="388"/>
        <end position="408"/>
    </location>
</feature>
<protein>
    <recommendedName>
        <fullName evidence="12">Glycosyltransferase</fullName>
    </recommendedName>
</protein>
<organism evidence="10 11">
    <name type="scientific">Poriferisphaera corsica</name>
    <dbReference type="NCBI Taxonomy" id="2528020"/>
    <lineage>
        <taxon>Bacteria</taxon>
        <taxon>Pseudomonadati</taxon>
        <taxon>Planctomycetota</taxon>
        <taxon>Phycisphaerae</taxon>
        <taxon>Phycisphaerales</taxon>
        <taxon>Phycisphaeraceae</taxon>
        <taxon>Poriferisphaera</taxon>
    </lineage>
</organism>
<dbReference type="OrthoDB" id="284671at2"/>
<comment type="pathway">
    <text evidence="2">Lipid metabolism; sphingolipid metabolism.</text>
</comment>
<dbReference type="EMBL" id="CP036425">
    <property type="protein sequence ID" value="QDU35361.1"/>
    <property type="molecule type" value="Genomic_DNA"/>
</dbReference>
<reference evidence="10 11" key="1">
    <citation type="submission" date="2019-02" db="EMBL/GenBank/DDBJ databases">
        <title>Deep-cultivation of Planctomycetes and their phenomic and genomic characterization uncovers novel biology.</title>
        <authorList>
            <person name="Wiegand S."/>
            <person name="Jogler M."/>
            <person name="Boedeker C."/>
            <person name="Pinto D."/>
            <person name="Vollmers J."/>
            <person name="Rivas-Marin E."/>
            <person name="Kohn T."/>
            <person name="Peeters S.H."/>
            <person name="Heuer A."/>
            <person name="Rast P."/>
            <person name="Oberbeckmann S."/>
            <person name="Bunk B."/>
            <person name="Jeske O."/>
            <person name="Meyerdierks A."/>
            <person name="Storesund J.E."/>
            <person name="Kallscheuer N."/>
            <person name="Luecker S."/>
            <person name="Lage O.M."/>
            <person name="Pohl T."/>
            <person name="Merkel B.J."/>
            <person name="Hornburger P."/>
            <person name="Mueller R.-W."/>
            <person name="Bruemmer F."/>
            <person name="Labrenz M."/>
            <person name="Spormann A.M."/>
            <person name="Op den Camp H."/>
            <person name="Overmann J."/>
            <person name="Amann R."/>
            <person name="Jetten M.S.M."/>
            <person name="Mascher T."/>
            <person name="Medema M.H."/>
            <person name="Devos D.P."/>
            <person name="Kaster A.-K."/>
            <person name="Ovreas L."/>
            <person name="Rohde M."/>
            <person name="Galperin M.Y."/>
            <person name="Jogler C."/>
        </authorList>
    </citation>
    <scope>NUCLEOTIDE SEQUENCE [LARGE SCALE GENOMIC DNA]</scope>
    <source>
        <strain evidence="10 11">KS4</strain>
    </source>
</reference>
<evidence type="ECO:0000256" key="1">
    <source>
        <dbReference type="ARBA" id="ARBA00004141"/>
    </source>
</evidence>
<sequence>MSIPTTILEYLLMLIWLVWIGQAIFGLRNVHMFLRRERKKQHQEQNNPKFADHTPPALIIVPVKGSDDQLATHMQGLLEQDYPDFRIIFTTESHNDPAFIAIREYLGSDATESELPDHDGQVLHWLNLQNLTRTPGLQSIHLVDAGLASNEAQKVHNQIAAMELFTDHDEAVVYADADAVMGPDWLRRIIAPLASEQIGCTTAWRWLVPEKGAKANLPTKLACIINSSIVTLMGRDRRNCAWGGSMAVLRSTLTEIDMPKPWRGTFNDDVNLSNAINNIDKRVYLVPNMLVRGPVTFNWLSLLEFGRRQYMHARVYQPASWSVGPFGTSLYLLGFLSAVIALFVYTDSPVFPIAVLTLISVFITDFFRGRIRKQIAKHSLDRKAFEELAGVWIYEYFATPLYMFVHWLCCVASIFGNHFTWGGIQYKINAPHDIEIVKRS</sequence>
<evidence type="ECO:0000256" key="6">
    <source>
        <dbReference type="ARBA" id="ARBA00022692"/>
    </source>
</evidence>
<evidence type="ECO:0008006" key="12">
    <source>
        <dbReference type="Google" id="ProtNLM"/>
    </source>
</evidence>
<name>A0A517YYR3_9BACT</name>
<accession>A0A517YYR3</accession>
<dbReference type="KEGG" id="pcor:KS4_34420"/>
<dbReference type="GO" id="GO:0016020">
    <property type="term" value="C:membrane"/>
    <property type="evidence" value="ECO:0007669"/>
    <property type="project" value="UniProtKB-SubCell"/>
</dbReference>
<proteinExistence type="predicted"/>
<keyword evidence="5" id="KW-0808">Transferase</keyword>
<dbReference type="RefSeq" id="WP_145080583.1">
    <property type="nucleotide sequence ID" value="NZ_CP036425.1"/>
</dbReference>
<dbReference type="Pfam" id="PF13506">
    <property type="entry name" value="Glyco_transf_21"/>
    <property type="match status" value="1"/>
</dbReference>
<dbReference type="InterPro" id="IPR025993">
    <property type="entry name" value="Ceramide_glucosylTrfase"/>
</dbReference>
<evidence type="ECO:0000256" key="9">
    <source>
        <dbReference type="SAM" id="Phobius"/>
    </source>
</evidence>
<keyword evidence="8 9" id="KW-0472">Membrane</keyword>
<keyword evidence="4" id="KW-0328">Glycosyltransferase</keyword>
<dbReference type="Gene3D" id="3.90.550.10">
    <property type="entry name" value="Spore Coat Polysaccharide Biosynthesis Protein SpsA, Chain A"/>
    <property type="match status" value="1"/>
</dbReference>
<evidence type="ECO:0000313" key="11">
    <source>
        <dbReference type="Proteomes" id="UP000317369"/>
    </source>
</evidence>
<feature type="transmembrane region" description="Helical" evidence="9">
    <location>
        <begin position="321"/>
        <end position="344"/>
    </location>
</feature>
<comment type="subcellular location">
    <subcellularLocation>
        <location evidence="1">Membrane</location>
        <topology evidence="1">Multi-pass membrane protein</topology>
    </subcellularLocation>
</comment>
<dbReference type="SUPFAM" id="SSF53448">
    <property type="entry name" value="Nucleotide-diphospho-sugar transferases"/>
    <property type="match status" value="1"/>
</dbReference>
<dbReference type="GO" id="GO:0006679">
    <property type="term" value="P:glucosylceramide biosynthetic process"/>
    <property type="evidence" value="ECO:0007669"/>
    <property type="project" value="TreeGrafter"/>
</dbReference>
<evidence type="ECO:0000256" key="7">
    <source>
        <dbReference type="ARBA" id="ARBA00022989"/>
    </source>
</evidence>
<gene>
    <name evidence="10" type="ORF">KS4_34420</name>
</gene>
<evidence type="ECO:0000256" key="3">
    <source>
        <dbReference type="ARBA" id="ARBA00004991"/>
    </source>
</evidence>
<dbReference type="InterPro" id="IPR029044">
    <property type="entry name" value="Nucleotide-diphossugar_trans"/>
</dbReference>
<comment type="pathway">
    <text evidence="3">Sphingolipid metabolism.</text>
</comment>
<keyword evidence="11" id="KW-1185">Reference proteome</keyword>
<dbReference type="PANTHER" id="PTHR12726">
    <property type="entry name" value="CERAMIDE GLUCOSYLTRANSFERASE"/>
    <property type="match status" value="1"/>
</dbReference>
<dbReference type="AlphaFoldDB" id="A0A517YYR3"/>
<evidence type="ECO:0000256" key="4">
    <source>
        <dbReference type="ARBA" id="ARBA00022676"/>
    </source>
</evidence>